<name>A0A6A3AG21_HIBSY</name>
<comment type="caution">
    <text evidence="2">The sequence shown here is derived from an EMBL/GenBank/DDBJ whole genome shotgun (WGS) entry which is preliminary data.</text>
</comment>
<organism evidence="2 3">
    <name type="scientific">Hibiscus syriacus</name>
    <name type="common">Rose of Sharon</name>
    <dbReference type="NCBI Taxonomy" id="106335"/>
    <lineage>
        <taxon>Eukaryota</taxon>
        <taxon>Viridiplantae</taxon>
        <taxon>Streptophyta</taxon>
        <taxon>Embryophyta</taxon>
        <taxon>Tracheophyta</taxon>
        <taxon>Spermatophyta</taxon>
        <taxon>Magnoliopsida</taxon>
        <taxon>eudicotyledons</taxon>
        <taxon>Gunneridae</taxon>
        <taxon>Pentapetalae</taxon>
        <taxon>rosids</taxon>
        <taxon>malvids</taxon>
        <taxon>Malvales</taxon>
        <taxon>Malvaceae</taxon>
        <taxon>Malvoideae</taxon>
        <taxon>Hibiscus</taxon>
    </lineage>
</organism>
<dbReference type="Proteomes" id="UP000436088">
    <property type="component" value="Unassembled WGS sequence"/>
</dbReference>
<feature type="compositionally biased region" description="Polar residues" evidence="1">
    <location>
        <begin position="16"/>
        <end position="28"/>
    </location>
</feature>
<dbReference type="PANTHER" id="PTHR38390">
    <property type="entry name" value="OS01G0103900 PROTEIN"/>
    <property type="match status" value="1"/>
</dbReference>
<dbReference type="EMBL" id="VEPZ02001000">
    <property type="protein sequence ID" value="KAE8703484.1"/>
    <property type="molecule type" value="Genomic_DNA"/>
</dbReference>
<evidence type="ECO:0000313" key="2">
    <source>
        <dbReference type="EMBL" id="KAE8703484.1"/>
    </source>
</evidence>
<dbReference type="PANTHER" id="PTHR38390:SF2">
    <property type="entry name" value="OS01G0103900 PROTEIN"/>
    <property type="match status" value="1"/>
</dbReference>
<gene>
    <name evidence="2" type="ORF">F3Y22_tig00110469pilonHSYRG00201</name>
</gene>
<proteinExistence type="predicted"/>
<keyword evidence="3" id="KW-1185">Reference proteome</keyword>
<accession>A0A6A3AG21</accession>
<sequence>MPCVSMVLSVAAKPNDATSEPNPTNLDSTKPKAQPTSPVHVMVVSDETSHLDKAVEPKTTASIAEEWERLVVNEIPIKYSPTVPKPDQSFMLVSSPDNISQLDINTTRILERLELPRQLKSKQGSPANSSSRISDVANLSMKKPLIPFQPNQDADQGLTSSQLIRPSFERIKRKHK</sequence>
<feature type="compositionally biased region" description="Polar residues" evidence="1">
    <location>
        <begin position="149"/>
        <end position="164"/>
    </location>
</feature>
<evidence type="ECO:0000313" key="3">
    <source>
        <dbReference type="Proteomes" id="UP000436088"/>
    </source>
</evidence>
<protein>
    <submittedName>
        <fullName evidence="2">Uncharacterized protein</fullName>
    </submittedName>
</protein>
<evidence type="ECO:0000256" key="1">
    <source>
        <dbReference type="SAM" id="MobiDB-lite"/>
    </source>
</evidence>
<reference evidence="2" key="1">
    <citation type="submission" date="2019-09" db="EMBL/GenBank/DDBJ databases">
        <title>Draft genome information of white flower Hibiscus syriacus.</title>
        <authorList>
            <person name="Kim Y.-M."/>
        </authorList>
    </citation>
    <scope>NUCLEOTIDE SEQUENCE [LARGE SCALE GENOMIC DNA]</scope>
    <source>
        <strain evidence="2">YM2019G1</strain>
    </source>
</reference>
<feature type="region of interest" description="Disordered" evidence="1">
    <location>
        <begin position="10"/>
        <end position="37"/>
    </location>
</feature>
<dbReference type="AlphaFoldDB" id="A0A6A3AG21"/>
<feature type="region of interest" description="Disordered" evidence="1">
    <location>
        <begin position="144"/>
        <end position="176"/>
    </location>
</feature>